<dbReference type="GO" id="GO:0071424">
    <property type="term" value="F:rRNA (cytosine-N4-)-methyltransferase activity"/>
    <property type="evidence" value="ECO:0007669"/>
    <property type="project" value="UniProtKB-UniRule"/>
</dbReference>
<feature type="binding site" evidence="6">
    <location>
        <position position="84"/>
    </location>
    <ligand>
        <name>S-adenosyl-L-methionine</name>
        <dbReference type="ChEBI" id="CHEBI:59789"/>
    </ligand>
</feature>
<dbReference type="PANTHER" id="PTHR11265">
    <property type="entry name" value="S-ADENOSYL-METHYLTRANSFERASE MRAW"/>
    <property type="match status" value="1"/>
</dbReference>
<dbReference type="GO" id="GO:0005737">
    <property type="term" value="C:cytoplasm"/>
    <property type="evidence" value="ECO:0007669"/>
    <property type="project" value="UniProtKB-SubCell"/>
</dbReference>
<evidence type="ECO:0000256" key="4">
    <source>
        <dbReference type="ARBA" id="ARBA00022679"/>
    </source>
</evidence>
<evidence type="ECO:0000256" key="5">
    <source>
        <dbReference type="ARBA" id="ARBA00022691"/>
    </source>
</evidence>
<dbReference type="Pfam" id="PF01795">
    <property type="entry name" value="Methyltransf_5"/>
    <property type="match status" value="1"/>
</dbReference>
<feature type="binding site" evidence="6">
    <location>
        <begin position="30"/>
        <end position="32"/>
    </location>
    <ligand>
        <name>S-adenosyl-L-methionine</name>
        <dbReference type="ChEBI" id="CHEBI:59789"/>
    </ligand>
</feature>
<feature type="binding site" evidence="6">
    <location>
        <position position="105"/>
    </location>
    <ligand>
        <name>S-adenosyl-L-methionine</name>
        <dbReference type="ChEBI" id="CHEBI:59789"/>
    </ligand>
</feature>
<reference evidence="7 8" key="1">
    <citation type="journal article" date="2016" name="Nat. Commun.">
        <title>Thousands of microbial genomes shed light on interconnected biogeochemical processes in an aquifer system.</title>
        <authorList>
            <person name="Anantharaman K."/>
            <person name="Brown C.T."/>
            <person name="Hug L.A."/>
            <person name="Sharon I."/>
            <person name="Castelle C.J."/>
            <person name="Probst A.J."/>
            <person name="Thomas B.C."/>
            <person name="Singh A."/>
            <person name="Wilkins M.J."/>
            <person name="Karaoz U."/>
            <person name="Brodie E.L."/>
            <person name="Williams K.H."/>
            <person name="Hubbard S.S."/>
            <person name="Banfield J.F."/>
        </authorList>
    </citation>
    <scope>NUCLEOTIDE SEQUENCE [LARGE SCALE GENOMIC DNA]</scope>
</reference>
<dbReference type="SUPFAM" id="SSF53335">
    <property type="entry name" value="S-adenosyl-L-methionine-dependent methyltransferases"/>
    <property type="match status" value="1"/>
</dbReference>
<name>A0A1F5P385_9BACT</name>
<evidence type="ECO:0000256" key="1">
    <source>
        <dbReference type="ARBA" id="ARBA00010396"/>
    </source>
</evidence>
<dbReference type="AlphaFoldDB" id="A0A1F5P385"/>
<protein>
    <recommendedName>
        <fullName evidence="6">Ribosomal RNA small subunit methyltransferase H</fullName>
        <ecNumber evidence="6">2.1.1.199</ecNumber>
    </recommendedName>
    <alternativeName>
        <fullName evidence="6">16S rRNA m(4)C1402 methyltransferase</fullName>
    </alternativeName>
    <alternativeName>
        <fullName evidence="6">rRNA (cytosine-N(4)-)-methyltransferase RsmH</fullName>
    </alternativeName>
</protein>
<comment type="subcellular location">
    <subcellularLocation>
        <location evidence="6">Cytoplasm</location>
    </subcellularLocation>
</comment>
<dbReference type="EMBL" id="MFEN01000027">
    <property type="protein sequence ID" value="OGE84090.1"/>
    <property type="molecule type" value="Genomic_DNA"/>
</dbReference>
<comment type="catalytic activity">
    <reaction evidence="6">
        <text>cytidine(1402) in 16S rRNA + S-adenosyl-L-methionine = N(4)-methylcytidine(1402) in 16S rRNA + S-adenosyl-L-homocysteine + H(+)</text>
        <dbReference type="Rhea" id="RHEA:42928"/>
        <dbReference type="Rhea" id="RHEA-COMP:10286"/>
        <dbReference type="Rhea" id="RHEA-COMP:10287"/>
        <dbReference type="ChEBI" id="CHEBI:15378"/>
        <dbReference type="ChEBI" id="CHEBI:57856"/>
        <dbReference type="ChEBI" id="CHEBI:59789"/>
        <dbReference type="ChEBI" id="CHEBI:74506"/>
        <dbReference type="ChEBI" id="CHEBI:82748"/>
        <dbReference type="EC" id="2.1.1.199"/>
    </reaction>
</comment>
<keyword evidence="3 6" id="KW-0489">Methyltransferase</keyword>
<evidence type="ECO:0000313" key="7">
    <source>
        <dbReference type="EMBL" id="OGE84090.1"/>
    </source>
</evidence>
<evidence type="ECO:0000313" key="8">
    <source>
        <dbReference type="Proteomes" id="UP000176339"/>
    </source>
</evidence>
<dbReference type="Gene3D" id="1.10.150.170">
    <property type="entry name" value="Putative methyltransferase TM0872, insert domain"/>
    <property type="match status" value="1"/>
</dbReference>
<evidence type="ECO:0000256" key="6">
    <source>
        <dbReference type="HAMAP-Rule" id="MF_01007"/>
    </source>
</evidence>
<evidence type="ECO:0000256" key="2">
    <source>
        <dbReference type="ARBA" id="ARBA00022552"/>
    </source>
</evidence>
<keyword evidence="5 6" id="KW-0949">S-adenosyl-L-methionine</keyword>
<proteinExistence type="inferred from homology"/>
<comment type="function">
    <text evidence="6">Specifically methylates the N4 position of cytidine in position 1402 (C1402) of 16S rRNA.</text>
</comment>
<keyword evidence="2 6" id="KW-0698">rRNA processing</keyword>
<dbReference type="PIRSF" id="PIRSF004486">
    <property type="entry name" value="MraW"/>
    <property type="match status" value="1"/>
</dbReference>
<comment type="similarity">
    <text evidence="1 6">Belongs to the methyltransferase superfamily. RsmH family.</text>
</comment>
<evidence type="ECO:0000256" key="3">
    <source>
        <dbReference type="ARBA" id="ARBA00022603"/>
    </source>
</evidence>
<dbReference type="Proteomes" id="UP000176339">
    <property type="component" value="Unassembled WGS sequence"/>
</dbReference>
<feature type="binding site" evidence="6">
    <location>
        <position position="50"/>
    </location>
    <ligand>
        <name>S-adenosyl-L-methionine</name>
        <dbReference type="ChEBI" id="CHEBI:59789"/>
    </ligand>
</feature>
<dbReference type="SUPFAM" id="SSF81799">
    <property type="entry name" value="Putative methyltransferase TM0872, insert domain"/>
    <property type="match status" value="1"/>
</dbReference>
<dbReference type="InterPro" id="IPR023397">
    <property type="entry name" value="SAM-dep_MeTrfase_MraW_recog"/>
</dbReference>
<dbReference type="HAMAP" id="MF_01007">
    <property type="entry name" value="16SrRNA_methyltr_H"/>
    <property type="match status" value="1"/>
</dbReference>
<keyword evidence="4 6" id="KW-0808">Transferase</keyword>
<dbReference type="InterPro" id="IPR029063">
    <property type="entry name" value="SAM-dependent_MTases_sf"/>
</dbReference>
<dbReference type="PANTHER" id="PTHR11265:SF0">
    <property type="entry name" value="12S RRNA N4-METHYLCYTIDINE METHYLTRANSFERASE"/>
    <property type="match status" value="1"/>
</dbReference>
<dbReference type="Gene3D" id="3.40.50.150">
    <property type="entry name" value="Vaccinia Virus protein VP39"/>
    <property type="match status" value="1"/>
</dbReference>
<gene>
    <name evidence="6" type="primary">rsmH</name>
    <name evidence="7" type="ORF">A2846_01870</name>
</gene>
<dbReference type="GO" id="GO:0070475">
    <property type="term" value="P:rRNA base methylation"/>
    <property type="evidence" value="ECO:0007669"/>
    <property type="project" value="UniProtKB-UniRule"/>
</dbReference>
<dbReference type="EC" id="2.1.1.199" evidence="6"/>
<sequence>MHVPVLLNQVLETLDPKPGETFVDGTTDGGGHMEAIIEQMGFKGIYIAVDLDSQMLESTRQRILEKLKAVGADRMNIVWANANYRDLLEVMRKADVKKTDKLLLDLGFSSEQLVAGRGFAYRPENAAEPLDMRYSKDSGVSAAEALHSLKEDELADIFWKYGEERFSRRVAKQIVMSRERERIMTVGALTECVKRAVPRFFKKGERDTIARVFQSLRIYVNGELESLESILQDLPDIVKSGGRAGIISFHSLEDRMVKNAFKKLVDDGKAKLIAKKPIAPNEEEIVHNPRSRSSKLRAIEII</sequence>
<dbReference type="InterPro" id="IPR002903">
    <property type="entry name" value="RsmH"/>
</dbReference>
<keyword evidence="6" id="KW-0963">Cytoplasm</keyword>
<dbReference type="NCBIfam" id="TIGR00006">
    <property type="entry name" value="16S rRNA (cytosine(1402)-N(4))-methyltransferase RsmH"/>
    <property type="match status" value="1"/>
</dbReference>
<accession>A0A1F5P385</accession>
<comment type="caution">
    <text evidence="7">The sequence shown here is derived from an EMBL/GenBank/DDBJ whole genome shotgun (WGS) entry which is preliminary data.</text>
</comment>
<organism evidence="7 8">
    <name type="scientific">Candidatus Doudnabacteria bacterium RIFCSPHIGHO2_01_FULL_49_9</name>
    <dbReference type="NCBI Taxonomy" id="1817827"/>
    <lineage>
        <taxon>Bacteria</taxon>
        <taxon>Candidatus Doudnaibacteriota</taxon>
    </lineage>
</organism>
<feature type="binding site" evidence="6">
    <location>
        <position position="112"/>
    </location>
    <ligand>
        <name>S-adenosyl-L-methionine</name>
        <dbReference type="ChEBI" id="CHEBI:59789"/>
    </ligand>
</feature>